<proteinExistence type="predicted"/>
<dbReference type="WBParaSite" id="ECPE_0001296801-mRNA-1">
    <property type="protein sequence ID" value="ECPE_0001296801-mRNA-1"/>
    <property type="gene ID" value="ECPE_0001296801"/>
</dbReference>
<sequence length="95" mass="10717">MSSVPRERLLAFVGYGSILGAWSSASLLILDWDRPWQAWPYPCLMGTLGGAVIGLLLSMFYPLIRRVWSNSQCPAWCPPMSQYAINEAHFKVRVN</sequence>
<dbReference type="UniPathway" id="UPA00196"/>
<keyword evidence="3" id="KW-0337">GPI-anchor biosynthesis</keyword>
<feature type="transmembrane region" description="Helical" evidence="8">
    <location>
        <begin position="38"/>
        <end position="61"/>
    </location>
</feature>
<reference evidence="9 10" key="2">
    <citation type="submission" date="2018-11" db="EMBL/GenBank/DDBJ databases">
        <authorList>
            <consortium name="Pathogen Informatics"/>
        </authorList>
    </citation>
    <scope>NUCLEOTIDE SEQUENCE [LARGE SCALE GENOMIC DNA]</scope>
    <source>
        <strain evidence="9 10">Egypt</strain>
    </source>
</reference>
<evidence type="ECO:0000256" key="3">
    <source>
        <dbReference type="ARBA" id="ARBA00022502"/>
    </source>
</evidence>
<reference evidence="11" key="1">
    <citation type="submission" date="2016-06" db="UniProtKB">
        <authorList>
            <consortium name="WormBaseParasite"/>
        </authorList>
    </citation>
    <scope>IDENTIFICATION</scope>
</reference>
<feature type="transmembrane region" description="Helical" evidence="8">
    <location>
        <begin position="12"/>
        <end position="32"/>
    </location>
</feature>
<evidence type="ECO:0000256" key="7">
    <source>
        <dbReference type="ARBA" id="ARBA00023136"/>
    </source>
</evidence>
<organism evidence="11">
    <name type="scientific">Echinostoma caproni</name>
    <dbReference type="NCBI Taxonomy" id="27848"/>
    <lineage>
        <taxon>Eukaryota</taxon>
        <taxon>Metazoa</taxon>
        <taxon>Spiralia</taxon>
        <taxon>Lophotrochozoa</taxon>
        <taxon>Platyhelminthes</taxon>
        <taxon>Trematoda</taxon>
        <taxon>Digenea</taxon>
        <taxon>Plagiorchiida</taxon>
        <taxon>Echinostomata</taxon>
        <taxon>Echinostomatoidea</taxon>
        <taxon>Echinostomatidae</taxon>
        <taxon>Echinostoma</taxon>
    </lineage>
</organism>
<comment type="pathway">
    <text evidence="2">Glycolipid biosynthesis; glycosylphosphatidylinositol-anchor biosynthesis.</text>
</comment>
<evidence type="ECO:0000313" key="9">
    <source>
        <dbReference type="EMBL" id="VDP90203.1"/>
    </source>
</evidence>
<dbReference type="GO" id="GO:0006506">
    <property type="term" value="P:GPI anchor biosynthetic process"/>
    <property type="evidence" value="ECO:0007669"/>
    <property type="project" value="UniProtKB-UniPathway"/>
</dbReference>
<evidence type="ECO:0000313" key="10">
    <source>
        <dbReference type="Proteomes" id="UP000272942"/>
    </source>
</evidence>
<dbReference type="OrthoDB" id="17366at2759"/>
<keyword evidence="7 8" id="KW-0472">Membrane</keyword>
<dbReference type="AlphaFoldDB" id="A0A183B145"/>
<keyword evidence="10" id="KW-1185">Reference proteome</keyword>
<evidence type="ECO:0000256" key="2">
    <source>
        <dbReference type="ARBA" id="ARBA00004687"/>
    </source>
</evidence>
<dbReference type="Pfam" id="PF06699">
    <property type="entry name" value="PIG-F"/>
    <property type="match status" value="1"/>
</dbReference>
<evidence type="ECO:0000256" key="1">
    <source>
        <dbReference type="ARBA" id="ARBA00004477"/>
    </source>
</evidence>
<dbReference type="EMBL" id="UZAN01053931">
    <property type="protein sequence ID" value="VDP90203.1"/>
    <property type="molecule type" value="Genomic_DNA"/>
</dbReference>
<protein>
    <submittedName>
        <fullName evidence="11">Phosphatidylinositol-glycan biosynthesis class F protein</fullName>
    </submittedName>
</protein>
<comment type="subcellular location">
    <subcellularLocation>
        <location evidence="1">Endoplasmic reticulum membrane</location>
        <topology evidence="1">Multi-pass membrane protein</topology>
    </subcellularLocation>
</comment>
<evidence type="ECO:0000256" key="6">
    <source>
        <dbReference type="ARBA" id="ARBA00022989"/>
    </source>
</evidence>
<evidence type="ECO:0000256" key="5">
    <source>
        <dbReference type="ARBA" id="ARBA00022824"/>
    </source>
</evidence>
<gene>
    <name evidence="9" type="ORF">ECPE_LOCUS12931</name>
</gene>
<dbReference type="Proteomes" id="UP000272942">
    <property type="component" value="Unassembled WGS sequence"/>
</dbReference>
<name>A0A183B145_9TREM</name>
<keyword evidence="5" id="KW-0256">Endoplasmic reticulum</keyword>
<evidence type="ECO:0000313" key="11">
    <source>
        <dbReference type="WBParaSite" id="ECPE_0001296801-mRNA-1"/>
    </source>
</evidence>
<keyword evidence="4 8" id="KW-0812">Transmembrane</keyword>
<keyword evidence="6 8" id="KW-1133">Transmembrane helix</keyword>
<dbReference type="InterPro" id="IPR009580">
    <property type="entry name" value="GPI_biosynthesis_protein_Pig-F"/>
</dbReference>
<evidence type="ECO:0000256" key="8">
    <source>
        <dbReference type="SAM" id="Phobius"/>
    </source>
</evidence>
<dbReference type="GO" id="GO:0005789">
    <property type="term" value="C:endoplasmic reticulum membrane"/>
    <property type="evidence" value="ECO:0007669"/>
    <property type="project" value="UniProtKB-SubCell"/>
</dbReference>
<accession>A0A183B145</accession>
<evidence type="ECO:0000256" key="4">
    <source>
        <dbReference type="ARBA" id="ARBA00022692"/>
    </source>
</evidence>